<dbReference type="Proteomes" id="UP001558713">
    <property type="component" value="Unassembled WGS sequence"/>
</dbReference>
<dbReference type="EMBL" id="JBANAX010000680">
    <property type="protein sequence ID" value="KAL1197934.1"/>
    <property type="molecule type" value="Genomic_DNA"/>
</dbReference>
<gene>
    <name evidence="1" type="ORF">V5N11_013622</name>
</gene>
<evidence type="ECO:0000313" key="2">
    <source>
        <dbReference type="Proteomes" id="UP001558713"/>
    </source>
</evidence>
<comment type="caution">
    <text evidence="1">The sequence shown here is derived from an EMBL/GenBank/DDBJ whole genome shotgun (WGS) entry which is preliminary data.</text>
</comment>
<name>A0ABD1A4I6_CARAN</name>
<accession>A0ABD1A4I6</accession>
<organism evidence="1 2">
    <name type="scientific">Cardamine amara subsp. amara</name>
    <dbReference type="NCBI Taxonomy" id="228776"/>
    <lineage>
        <taxon>Eukaryota</taxon>
        <taxon>Viridiplantae</taxon>
        <taxon>Streptophyta</taxon>
        <taxon>Embryophyta</taxon>
        <taxon>Tracheophyta</taxon>
        <taxon>Spermatophyta</taxon>
        <taxon>Magnoliopsida</taxon>
        <taxon>eudicotyledons</taxon>
        <taxon>Gunneridae</taxon>
        <taxon>Pentapetalae</taxon>
        <taxon>rosids</taxon>
        <taxon>malvids</taxon>
        <taxon>Brassicales</taxon>
        <taxon>Brassicaceae</taxon>
        <taxon>Cardamineae</taxon>
        <taxon>Cardamine</taxon>
    </lineage>
</organism>
<proteinExistence type="predicted"/>
<sequence length="133" mass="15511">MWRKILKVRALARTFHKVDVRCGENTSFWFDIWPDLGCLHDKLGARGVIYLGILLNASVPSAWTNRRRRRHQSDTLRQIEVVLEAQRQKSVQGILDVSLWRSKGDKFNTSFSSKNTWFLIRLASPLVLRYKGI</sequence>
<dbReference type="AlphaFoldDB" id="A0ABD1A4I6"/>
<reference evidence="1 2" key="1">
    <citation type="submission" date="2024-04" db="EMBL/GenBank/DDBJ databases">
        <title>Genome assembly C_amara_ONT_v2.</title>
        <authorList>
            <person name="Yant L."/>
            <person name="Moore C."/>
            <person name="Slenker M."/>
        </authorList>
    </citation>
    <scope>NUCLEOTIDE SEQUENCE [LARGE SCALE GENOMIC DNA]</scope>
    <source>
        <tissue evidence="1">Leaf</tissue>
    </source>
</reference>
<evidence type="ECO:0000313" key="1">
    <source>
        <dbReference type="EMBL" id="KAL1197934.1"/>
    </source>
</evidence>
<protein>
    <submittedName>
        <fullName evidence="1">Uncharacterized protein</fullName>
    </submittedName>
</protein>
<keyword evidence="2" id="KW-1185">Reference proteome</keyword>